<accession>Q5RDI6</accession>
<dbReference type="Gene3D" id="1.25.10.10">
    <property type="entry name" value="Leucine-rich Repeat Variant"/>
    <property type="match status" value="1"/>
</dbReference>
<organism evidence="1">
    <name type="scientific">Pongo abelii</name>
    <name type="common">Sumatran orangutan</name>
    <name type="synonym">Pongo pygmaeus abelii</name>
    <dbReference type="NCBI Taxonomy" id="9601"/>
    <lineage>
        <taxon>Eukaryota</taxon>
        <taxon>Metazoa</taxon>
        <taxon>Chordata</taxon>
        <taxon>Craniata</taxon>
        <taxon>Vertebrata</taxon>
        <taxon>Euteleostomi</taxon>
        <taxon>Mammalia</taxon>
        <taxon>Eutheria</taxon>
        <taxon>Euarchontoglires</taxon>
        <taxon>Primates</taxon>
        <taxon>Haplorrhini</taxon>
        <taxon>Catarrhini</taxon>
        <taxon>Hominidae</taxon>
        <taxon>Pongo</taxon>
    </lineage>
</organism>
<evidence type="ECO:0000313" key="1">
    <source>
        <dbReference type="EMBL" id="CAH90171.1"/>
    </source>
</evidence>
<dbReference type="InterPro" id="IPR011989">
    <property type="entry name" value="ARM-like"/>
</dbReference>
<protein>
    <submittedName>
        <fullName evidence="1">Uncharacterized protein DKFZp469O204</fullName>
    </submittedName>
</protein>
<dbReference type="EMBL" id="CR857923">
    <property type="protein sequence ID" value="CAH90171.1"/>
    <property type="molecule type" value="mRNA"/>
</dbReference>
<gene>
    <name evidence="1" type="primary">DKFZp469O204</name>
</gene>
<proteinExistence type="evidence at transcript level"/>
<name>Q5RDI6_PONAB</name>
<sequence>MEYEWKPDEQGLQQILQLLKESQSPDTTIQRTVQQF</sequence>
<reference evidence="1" key="1">
    <citation type="submission" date="2004-11" db="EMBL/GenBank/DDBJ databases">
        <authorList>
            <consortium name="The German cDNA Consortium"/>
            <person name="Ottenwaelder B."/>
            <person name="Obermaier B."/>
            <person name="Deutschenbaur S."/>
            <person name="Schaipp A."/>
            <person name="Mewes H.W."/>
            <person name="Weil B."/>
            <person name="Amid C."/>
            <person name="Osanger A."/>
            <person name="Fobo G."/>
            <person name="Han M."/>
            <person name="Wiemann S."/>
        </authorList>
    </citation>
    <scope>NUCLEOTIDE SEQUENCE</scope>
    <source>
        <tissue evidence="1">Kidney</tissue>
    </source>
</reference>
<dbReference type="AlphaFoldDB" id="Q5RDI6"/>